<evidence type="ECO:0000256" key="1">
    <source>
        <dbReference type="SAM" id="MobiDB-lite"/>
    </source>
</evidence>
<name>A0A2R6VWW7_MARPO</name>
<organism evidence="2 3">
    <name type="scientific">Marchantia polymorpha</name>
    <name type="common">Common liverwort</name>
    <name type="synonym">Marchantia aquatica</name>
    <dbReference type="NCBI Taxonomy" id="3197"/>
    <lineage>
        <taxon>Eukaryota</taxon>
        <taxon>Viridiplantae</taxon>
        <taxon>Streptophyta</taxon>
        <taxon>Embryophyta</taxon>
        <taxon>Marchantiophyta</taxon>
        <taxon>Marchantiopsida</taxon>
        <taxon>Marchantiidae</taxon>
        <taxon>Marchantiales</taxon>
        <taxon>Marchantiaceae</taxon>
        <taxon>Marchantia</taxon>
    </lineage>
</organism>
<sequence length="72" mass="8040">MGQGVFLSSDKFCLVSICSHVFLKPPIKVKKAGPRLGCRRPNSLGDGYTQKGDKNKRVDDGRRMRDRQSECA</sequence>
<feature type="compositionally biased region" description="Basic and acidic residues" evidence="1">
    <location>
        <begin position="51"/>
        <end position="72"/>
    </location>
</feature>
<proteinExistence type="predicted"/>
<dbReference type="AlphaFoldDB" id="A0A2R6VWW7"/>
<feature type="region of interest" description="Disordered" evidence="1">
    <location>
        <begin position="33"/>
        <end position="72"/>
    </location>
</feature>
<dbReference type="Proteomes" id="UP000244005">
    <property type="component" value="Chromosome Y"/>
</dbReference>
<accession>A0A2R6VWW7</accession>
<dbReference type="EMBL" id="KZ772945">
    <property type="protein sequence ID" value="PTQ26098.1"/>
    <property type="molecule type" value="Genomic_DNA"/>
</dbReference>
<protein>
    <submittedName>
        <fullName evidence="2">Uncharacterized protein</fullName>
    </submittedName>
</protein>
<keyword evidence="3" id="KW-1185">Reference proteome</keyword>
<gene>
    <name evidence="2" type="ORF">MARPO_YB0039</name>
</gene>
<evidence type="ECO:0000313" key="2">
    <source>
        <dbReference type="EMBL" id="PTQ26098.1"/>
    </source>
</evidence>
<reference evidence="2" key="1">
    <citation type="submission" date="2017-12" db="EMBL/GenBank/DDBJ databases">
        <title>WGS assembly of Marchantia polymorpha.</title>
        <authorList>
            <person name="Bowman J.L."/>
            <person name="Kohchi T."/>
            <person name="Yamato K.T."/>
            <person name="Jenkins J."/>
            <person name="Shu S."/>
            <person name="Ishizaki K."/>
            <person name="Yamaoka S."/>
            <person name="Nishihama R."/>
            <person name="Nakamura Y."/>
            <person name="Berger F."/>
            <person name="Adam C."/>
            <person name="Aki S.S."/>
            <person name="Althoff F."/>
            <person name="Araki T."/>
            <person name="Arteaga-Vazquez M.A."/>
            <person name="Balasubrmanian S."/>
            <person name="Bauer D."/>
            <person name="Boehm C.R."/>
            <person name="Briginshaw L."/>
            <person name="Caballero-Perez J."/>
            <person name="Catarino B."/>
            <person name="Chen F."/>
            <person name="Chiyoda S."/>
            <person name="Chovatia M."/>
            <person name="Davies K.M."/>
            <person name="Delmans M."/>
            <person name="Demura T."/>
            <person name="Dierschke T."/>
            <person name="Dolan L."/>
            <person name="Dorantes-Acosta A.E."/>
            <person name="Eklund D.M."/>
            <person name="Florent S.N."/>
            <person name="Flores-Sandoval E."/>
            <person name="Fujiyama A."/>
            <person name="Fukuzawa H."/>
            <person name="Galik B."/>
            <person name="Grimanelli D."/>
            <person name="Grimwood J."/>
            <person name="Grossniklaus U."/>
            <person name="Hamada T."/>
            <person name="Haseloff J."/>
            <person name="Hetherington A.J."/>
            <person name="Higo A."/>
            <person name="Hirakawa Y."/>
            <person name="Hundley H.N."/>
            <person name="Ikeda Y."/>
            <person name="Inoue K."/>
            <person name="Inoue S."/>
            <person name="Ishida S."/>
            <person name="Jia Q."/>
            <person name="Kakita M."/>
            <person name="Kanazawa T."/>
            <person name="Kawai Y."/>
            <person name="Kawashima T."/>
            <person name="Kennedy M."/>
            <person name="Kinose K."/>
            <person name="Kinoshita T."/>
            <person name="Kohara Y."/>
            <person name="Koide E."/>
            <person name="Komatsu K."/>
            <person name="Kopischke S."/>
            <person name="Kubo M."/>
            <person name="Kyozuka J."/>
            <person name="Lagercrantz U."/>
            <person name="Lin S.S."/>
            <person name="Lindquist E."/>
            <person name="Lipzen A.M."/>
            <person name="Lu C."/>
            <person name="Luna E.D."/>
            <person name="Martienssen R.A."/>
            <person name="Minamino N."/>
            <person name="Mizutani M."/>
            <person name="Mizutani M."/>
            <person name="Mochizuki N."/>
            <person name="Monte I."/>
            <person name="Mosher R."/>
            <person name="Nagasaki H."/>
            <person name="Nakagami H."/>
            <person name="Naramoto S."/>
            <person name="Nishitani K."/>
            <person name="Ohtani M."/>
            <person name="Okamoto T."/>
            <person name="Okumura M."/>
            <person name="Phillips J."/>
            <person name="Pollak B."/>
            <person name="Reinders A."/>
            <person name="Roevekamp M."/>
            <person name="Sano R."/>
            <person name="Sawa S."/>
            <person name="Schmid M.W."/>
            <person name="Shirakawa M."/>
            <person name="Solano R."/>
            <person name="Spunde A."/>
            <person name="Suetsugu N."/>
            <person name="Sugano S."/>
            <person name="Sugiyama A."/>
            <person name="Sun R."/>
            <person name="Suzuki Y."/>
            <person name="Takenaka M."/>
            <person name="Takezawa D."/>
            <person name="Tomogane H."/>
            <person name="Tsuzuki M."/>
            <person name="Ueda T."/>
            <person name="Umeda M."/>
            <person name="Ward J.M."/>
            <person name="Watanabe Y."/>
            <person name="Yazaki K."/>
            <person name="Yokoyama R."/>
            <person name="Yoshitake Y."/>
            <person name="Yotsui I."/>
            <person name="Zachgo S."/>
            <person name="Schmutz J."/>
        </authorList>
    </citation>
    <scope>NUCLEOTIDE SEQUENCE [LARGE SCALE GENOMIC DNA]</scope>
    <source>
        <strain evidence="2">Tak-1</strain>
    </source>
</reference>
<evidence type="ECO:0000313" key="3">
    <source>
        <dbReference type="Proteomes" id="UP000244005"/>
    </source>
</evidence>